<dbReference type="EMBL" id="CP151508">
    <property type="protein sequence ID" value="WZN63858.1"/>
    <property type="molecule type" value="Genomic_DNA"/>
</dbReference>
<dbReference type="Proteomes" id="UP001472866">
    <property type="component" value="Chromosome 08"/>
</dbReference>
<feature type="compositionally biased region" description="Polar residues" evidence="5">
    <location>
        <begin position="309"/>
        <end position="321"/>
    </location>
</feature>
<evidence type="ECO:0000256" key="5">
    <source>
        <dbReference type="SAM" id="MobiDB-lite"/>
    </source>
</evidence>
<organism evidence="7 8">
    <name type="scientific">Chloropicon roscoffensis</name>
    <dbReference type="NCBI Taxonomy" id="1461544"/>
    <lineage>
        <taxon>Eukaryota</taxon>
        <taxon>Viridiplantae</taxon>
        <taxon>Chlorophyta</taxon>
        <taxon>Chloropicophyceae</taxon>
        <taxon>Chloropicales</taxon>
        <taxon>Chloropicaceae</taxon>
        <taxon>Chloropicon</taxon>
    </lineage>
</organism>
<proteinExistence type="predicted"/>
<dbReference type="Pfam" id="PF09103">
    <property type="entry name" value="BRCA-2_OB1"/>
    <property type="match status" value="1"/>
</dbReference>
<dbReference type="PANTHER" id="PTHR11289:SF0">
    <property type="entry name" value="BREAST CANCER TYPE 2 SUSCEPTIBILITY PROTEIN"/>
    <property type="match status" value="1"/>
</dbReference>
<sequence>MGRGSDCGIVSGPRTADLVLAVGTRLEVLFDDPPQYFAGTVKSVGKRPPGKEKRGRLHLVHYDDGTTEEVDLCAEDTTYRLIVKAENEREEEKEFVEDSEVEDDVESARKRYRGRRRGYRQVLESTTDCVNDSEEDEEPSLGIGGSVRKYRRIALRKARGSDEHFKHARASQHSSKEGSTDGRKSSDVGRLATPSQSPGFGRDHEADCVLETQAADLDTPKQTKDEQCKSPEAAPGSGSEARPSPLFESMQLSSERNDVVRDTAPQETFTPPPLKQLKDPEDEDEECVPESQYSLDLYNTVRQTIEESPVSSLGNVHSLSNPRADPQEIKETPEQPTRPSSIHAVSEREVSLPGRLIKGLRGDEDDQDDIVLGTFQDTEELPASLQNNSISKVALSGHLASRKKLSIMSGDALGQAPSNEGNRNIRMRGQAILADTTNAKHTDWKCDSKRVSGLFQLASGKTVNISDDALAKARAVLSCSPSRGDEIAIAEENCAPEDSKRVSGLFQLASGKTVNISDDALQKARAVLSCSPSRGDDIAIPEENCAPDDSKRVSGLFQLASGKTVNISDDALAKARAVLSCSPSRGDEIAIAEENCAPDDSKRVSGLFQLASGKTVNISDDALAKARAVLSCSPSRGDDIAIAEENCAPDDSKRVSGLFQLASGKTVNISDDALAKARAVLSCSLSRGDEIAIAEENCAPDDSKRVSGLFQLASGKTVNISDDALAKARAVLSCSPSRGDEIAIAEENCAPEDSKRVSGLFQLASGKTVNISDDALAKARAVLSCSPSRGDEIAIAEENCAPEDSKRVSGLFQLASGKTVNISDDALQKARAVLSCSPSRGDDIAIPEENCAPDDSKRVSGLFQLASGKTVNISDDALAKARAVLSCSPSRGDDIAIAEENCAPEDSKLVSGLFQLASGKTVNISDDALAKARAVLSCSPSRGDEIAIAEENCAPDDSKRVSGLFQLASGKTVNISDDALQKARAVLSCSPSRGDEIAIPEENCAPDDSKRVSGLFQLASGKTVNISDDALAKARAVLSCSPSRGDEIAIAEENCAPDDSKRVSGLFQLASGKTVNISDDALAKARAVLNSETAGSDERSMIDHGHGERYDNVSSFREGEGKIAGRAGVPNFQKDLAARSAEYPVFEFGSGECKVCEGKTFYDLEDGPGAIKYEDLESLNTRLQGTHFDPFGSVKSALQRAKFSCTQFLGSPGRLVSDDWFLKCMREEGYSKVTPQWVAHHSKMITIKLLRYELQFQNLFGNRLLCAEAIYSQLCRRYKKEIVDCKWSSLHRILMREEQESRSMILSVTNIMGKNAVELSDGWYTITAQLDHLLCLKLSLGKIFVGMKVCVSMCQLHNSRMPCHPLEMDDTVYLALHYNGVFPAKFNAKLGFKREGVPLVGLPQVQPAGGIVPSTLVLIEKQYPLVFMERHEDGRMVKRGQASEQEATDRFESQRERIKEEIQEKMQNECREEDLMDEEKVEALTREFHNRVEKSFREHSLLERNVATLLNFRVSQVVPARNAKQRSAIISMWRPTEELKDLLSPGRIFKVFNLMPKPIGNNPDMIHLEATRATHWIPVGTMSEQDPGLEFEMNDPSCDSVATLTQQRMGHEFDFSGALIKCQRINEREHSVFMVSLGDLGGDESESWLLRVTVDAECAGLANLRQAKPFQTLSFQSLSFDFTDFGNSVVNCKAGIQSICARKMVGTSALASSRETALMLRRVQRLTHA</sequence>
<dbReference type="InterPro" id="IPR012340">
    <property type="entry name" value="NA-bd_OB-fold"/>
</dbReference>
<feature type="region of interest" description="Disordered" evidence="5">
    <location>
        <begin position="306"/>
        <end position="349"/>
    </location>
</feature>
<dbReference type="GO" id="GO:0006355">
    <property type="term" value="P:regulation of DNA-templated transcription"/>
    <property type="evidence" value="ECO:0007669"/>
    <property type="project" value="TreeGrafter"/>
</dbReference>
<evidence type="ECO:0000313" key="8">
    <source>
        <dbReference type="Proteomes" id="UP001472866"/>
    </source>
</evidence>
<dbReference type="Pfam" id="PF00634">
    <property type="entry name" value="BRCA2"/>
    <property type="match status" value="12"/>
</dbReference>
<protein>
    <submittedName>
        <fullName evidence="7">BRCA-2_OB1 domain-containing protein</fullName>
    </submittedName>
</protein>
<dbReference type="PROSITE" id="PS50138">
    <property type="entry name" value="BRCA2_REPEAT"/>
    <property type="match status" value="13"/>
</dbReference>
<evidence type="ECO:0000256" key="1">
    <source>
        <dbReference type="ARBA" id="ARBA00022737"/>
    </source>
</evidence>
<feature type="region of interest" description="Disordered" evidence="5">
    <location>
        <begin position="124"/>
        <end position="291"/>
    </location>
</feature>
<keyword evidence="1" id="KW-0677">Repeat</keyword>
<dbReference type="SUPFAM" id="SSF50249">
    <property type="entry name" value="Nucleic acid-binding proteins"/>
    <property type="match status" value="2"/>
</dbReference>
<dbReference type="InterPro" id="IPR015187">
    <property type="entry name" value="BRCA2_OB_1"/>
</dbReference>
<evidence type="ECO:0000256" key="3">
    <source>
        <dbReference type="ARBA" id="ARBA00023204"/>
    </source>
</evidence>
<feature type="compositionally biased region" description="Basic and acidic residues" evidence="5">
    <location>
        <begin position="174"/>
        <end position="187"/>
    </location>
</feature>
<evidence type="ECO:0000313" key="7">
    <source>
        <dbReference type="EMBL" id="WZN63858.1"/>
    </source>
</evidence>
<keyword evidence="8" id="KW-1185">Reference proteome</keyword>
<keyword evidence="3" id="KW-0234">DNA repair</keyword>
<gene>
    <name evidence="7" type="ORF">HKI87_08g54110</name>
</gene>
<reference evidence="7 8" key="1">
    <citation type="submission" date="2024-03" db="EMBL/GenBank/DDBJ databases">
        <title>Complete genome sequence of the green alga Chloropicon roscoffensis RCC1871.</title>
        <authorList>
            <person name="Lemieux C."/>
            <person name="Pombert J.-F."/>
            <person name="Otis C."/>
            <person name="Turmel M."/>
        </authorList>
    </citation>
    <scope>NUCLEOTIDE SEQUENCE [LARGE SCALE GENOMIC DNA]</scope>
    <source>
        <strain evidence="7 8">RCC1871</strain>
    </source>
</reference>
<evidence type="ECO:0000256" key="2">
    <source>
        <dbReference type="ARBA" id="ARBA00022763"/>
    </source>
</evidence>
<evidence type="ECO:0000256" key="4">
    <source>
        <dbReference type="SAM" id="Coils"/>
    </source>
</evidence>
<feature type="compositionally biased region" description="Basic and acidic residues" evidence="5">
    <location>
        <begin position="218"/>
        <end position="229"/>
    </location>
</feature>
<dbReference type="GO" id="GO:0005634">
    <property type="term" value="C:nucleus"/>
    <property type="evidence" value="ECO:0007669"/>
    <property type="project" value="TreeGrafter"/>
</dbReference>
<dbReference type="InterPro" id="IPR015525">
    <property type="entry name" value="BRCA2"/>
</dbReference>
<keyword evidence="4" id="KW-0175">Coiled coil</keyword>
<keyword evidence="2" id="KW-0227">DNA damage</keyword>
<feature type="coiled-coil region" evidence="4">
    <location>
        <begin position="1444"/>
        <end position="1479"/>
    </location>
</feature>
<name>A0AAX4PCI5_9CHLO</name>
<dbReference type="InterPro" id="IPR002093">
    <property type="entry name" value="BRCA2_repeat"/>
</dbReference>
<feature type="domain" description="BRCA2 OB1" evidence="6">
    <location>
        <begin position="1288"/>
        <end position="1394"/>
    </location>
</feature>
<feature type="compositionally biased region" description="Basic residues" evidence="5">
    <location>
        <begin position="148"/>
        <end position="158"/>
    </location>
</feature>
<evidence type="ECO:0000259" key="6">
    <source>
        <dbReference type="Pfam" id="PF09103"/>
    </source>
</evidence>
<dbReference type="PANTHER" id="PTHR11289">
    <property type="entry name" value="BREAST CANCER TYPE 2 SUSCEPTIBILITY PROTEIN BRCA2"/>
    <property type="match status" value="1"/>
</dbReference>
<accession>A0AAX4PCI5</accession>
<dbReference type="Gene3D" id="2.40.50.140">
    <property type="entry name" value="Nucleic acid-binding proteins"/>
    <property type="match status" value="2"/>
</dbReference>
<dbReference type="GO" id="GO:0000724">
    <property type="term" value="P:double-strand break repair via homologous recombination"/>
    <property type="evidence" value="ECO:0007669"/>
    <property type="project" value="InterPro"/>
</dbReference>